<dbReference type="PANTHER" id="PTHR34438">
    <property type="entry name" value="SI:DKEY-97L20.6"/>
    <property type="match status" value="1"/>
</dbReference>
<dbReference type="Proteomes" id="UP000299102">
    <property type="component" value="Unassembled WGS sequence"/>
</dbReference>
<protein>
    <submittedName>
        <fullName evidence="2">Uncharacterized protein</fullName>
    </submittedName>
</protein>
<dbReference type="EMBL" id="BGZK01000092">
    <property type="protein sequence ID" value="GBP17994.1"/>
    <property type="molecule type" value="Genomic_DNA"/>
</dbReference>
<dbReference type="PANTHER" id="PTHR34438:SF1">
    <property type="entry name" value="CHROMOSOME 2 OPEN READING FRAME 81"/>
    <property type="match status" value="1"/>
</dbReference>
<dbReference type="InterPro" id="IPR028042">
    <property type="entry name" value="DUF4639"/>
</dbReference>
<gene>
    <name evidence="2" type="ORF">EVAR_16939_1</name>
</gene>
<feature type="region of interest" description="Disordered" evidence="1">
    <location>
        <begin position="114"/>
        <end position="137"/>
    </location>
</feature>
<accession>A0A4C1TVT0</accession>
<dbReference type="OrthoDB" id="193650at2759"/>
<organism evidence="2 3">
    <name type="scientific">Eumeta variegata</name>
    <name type="common">Bagworm moth</name>
    <name type="synonym">Eumeta japonica</name>
    <dbReference type="NCBI Taxonomy" id="151549"/>
    <lineage>
        <taxon>Eukaryota</taxon>
        <taxon>Metazoa</taxon>
        <taxon>Ecdysozoa</taxon>
        <taxon>Arthropoda</taxon>
        <taxon>Hexapoda</taxon>
        <taxon>Insecta</taxon>
        <taxon>Pterygota</taxon>
        <taxon>Neoptera</taxon>
        <taxon>Endopterygota</taxon>
        <taxon>Lepidoptera</taxon>
        <taxon>Glossata</taxon>
        <taxon>Ditrysia</taxon>
        <taxon>Tineoidea</taxon>
        <taxon>Psychidae</taxon>
        <taxon>Oiketicinae</taxon>
        <taxon>Eumeta</taxon>
    </lineage>
</organism>
<keyword evidence="3" id="KW-1185">Reference proteome</keyword>
<name>A0A4C1TVT0_EUMVA</name>
<sequence length="230" mass="26468">MLVHQDKINIEYIGGIHNLAYFHQSEIVHKEEVDLFIFEIREEILDESMKICYEKYMKEQAVSFTIDCAVRAWLKLMDWHFYRHDPGDEKYASPACFIPNSEVSWIPDELPRPSPKDSWAKMDVGEESEASGKSVFRKSTSASSLDYPTVEKISSEHHFPGKVQIEVDNANELLERTITYTSSSVLESSVVGSSSEVLERVTDYPDEEQSASRVHTYILNLQRHEQCGVR</sequence>
<dbReference type="STRING" id="151549.A0A4C1TVT0"/>
<comment type="caution">
    <text evidence="2">The sequence shown here is derived from an EMBL/GenBank/DDBJ whole genome shotgun (WGS) entry which is preliminary data.</text>
</comment>
<proteinExistence type="predicted"/>
<evidence type="ECO:0000256" key="1">
    <source>
        <dbReference type="SAM" id="MobiDB-lite"/>
    </source>
</evidence>
<reference evidence="2 3" key="1">
    <citation type="journal article" date="2019" name="Commun. Biol.">
        <title>The bagworm genome reveals a unique fibroin gene that provides high tensile strength.</title>
        <authorList>
            <person name="Kono N."/>
            <person name="Nakamura H."/>
            <person name="Ohtoshi R."/>
            <person name="Tomita M."/>
            <person name="Numata K."/>
            <person name="Arakawa K."/>
        </authorList>
    </citation>
    <scope>NUCLEOTIDE SEQUENCE [LARGE SCALE GENOMIC DNA]</scope>
</reference>
<feature type="compositionally biased region" description="Basic and acidic residues" evidence="1">
    <location>
        <begin position="114"/>
        <end position="124"/>
    </location>
</feature>
<dbReference type="AlphaFoldDB" id="A0A4C1TVT0"/>
<evidence type="ECO:0000313" key="2">
    <source>
        <dbReference type="EMBL" id="GBP17994.1"/>
    </source>
</evidence>
<evidence type="ECO:0000313" key="3">
    <source>
        <dbReference type="Proteomes" id="UP000299102"/>
    </source>
</evidence>